<feature type="compositionally biased region" description="Polar residues" evidence="4">
    <location>
        <begin position="157"/>
        <end position="179"/>
    </location>
</feature>
<dbReference type="GO" id="GO:0051123">
    <property type="term" value="P:RNA polymerase II preinitiation complex assembly"/>
    <property type="evidence" value="ECO:0007669"/>
    <property type="project" value="TreeGrafter"/>
</dbReference>
<comment type="subcellular location">
    <subcellularLocation>
        <location evidence="1">Nucleus</location>
    </subcellularLocation>
</comment>
<feature type="compositionally biased region" description="Basic and acidic residues" evidence="4">
    <location>
        <begin position="1053"/>
        <end position="1067"/>
    </location>
</feature>
<dbReference type="AlphaFoldDB" id="A0AAN7THN3"/>
<feature type="domain" description="GATA-type" evidence="5">
    <location>
        <begin position="1119"/>
        <end position="1157"/>
    </location>
</feature>
<dbReference type="Proteomes" id="UP001310890">
    <property type="component" value="Unassembled WGS sequence"/>
</dbReference>
<protein>
    <recommendedName>
        <fullName evidence="5">GATA-type domain-containing protein</fullName>
    </recommendedName>
</protein>
<comment type="caution">
    <text evidence="6">The sequence shown here is derived from an EMBL/GenBank/DDBJ whole genome shotgun (WGS) entry which is preliminary data.</text>
</comment>
<keyword evidence="3" id="KW-0863">Zinc-finger</keyword>
<dbReference type="GO" id="GO:0006355">
    <property type="term" value="P:regulation of DNA-templated transcription"/>
    <property type="evidence" value="ECO:0007669"/>
    <property type="project" value="InterPro"/>
</dbReference>
<feature type="region of interest" description="Disordered" evidence="4">
    <location>
        <begin position="1164"/>
        <end position="1192"/>
    </location>
</feature>
<dbReference type="GO" id="GO:0016251">
    <property type="term" value="F:RNA polymerase II general transcription initiation factor activity"/>
    <property type="evidence" value="ECO:0007669"/>
    <property type="project" value="InterPro"/>
</dbReference>
<evidence type="ECO:0000256" key="2">
    <source>
        <dbReference type="ARBA" id="ARBA00023242"/>
    </source>
</evidence>
<evidence type="ECO:0000313" key="6">
    <source>
        <dbReference type="EMBL" id="KAK5117568.1"/>
    </source>
</evidence>
<dbReference type="GO" id="GO:0005669">
    <property type="term" value="C:transcription factor TFIID complex"/>
    <property type="evidence" value="ECO:0007669"/>
    <property type="project" value="InterPro"/>
</dbReference>
<dbReference type="Pfam" id="PF12157">
    <property type="entry name" value="DUF3591"/>
    <property type="match status" value="1"/>
</dbReference>
<keyword evidence="3" id="KW-0479">Metal-binding</keyword>
<feature type="compositionally biased region" description="Acidic residues" evidence="4">
    <location>
        <begin position="49"/>
        <end position="65"/>
    </location>
</feature>
<organism evidence="6 7">
    <name type="scientific">Meristemomyces frigidus</name>
    <dbReference type="NCBI Taxonomy" id="1508187"/>
    <lineage>
        <taxon>Eukaryota</taxon>
        <taxon>Fungi</taxon>
        <taxon>Dikarya</taxon>
        <taxon>Ascomycota</taxon>
        <taxon>Pezizomycotina</taxon>
        <taxon>Dothideomycetes</taxon>
        <taxon>Dothideomycetidae</taxon>
        <taxon>Mycosphaerellales</taxon>
        <taxon>Teratosphaeriaceae</taxon>
        <taxon>Meristemomyces</taxon>
    </lineage>
</organism>
<dbReference type="GO" id="GO:0043565">
    <property type="term" value="F:sequence-specific DNA binding"/>
    <property type="evidence" value="ECO:0007669"/>
    <property type="project" value="InterPro"/>
</dbReference>
<reference evidence="6" key="1">
    <citation type="submission" date="2023-08" db="EMBL/GenBank/DDBJ databases">
        <title>Black Yeasts Isolated from many extreme environments.</title>
        <authorList>
            <person name="Coleine C."/>
            <person name="Stajich J.E."/>
            <person name="Selbmann L."/>
        </authorList>
    </citation>
    <scope>NUCLEOTIDE SEQUENCE</scope>
    <source>
        <strain evidence="6">CCFEE 5401</strain>
    </source>
</reference>
<proteinExistence type="predicted"/>
<keyword evidence="2" id="KW-0539">Nucleus</keyword>
<sequence>MPHALETFSAGFDEDVVATRYITEQDEVDQAAAGFADKAIDQAGKADDALDYEDFSDDDLPEEEPASAQPGLGQEEVNGLPYAVQDGAVLANGYHHSNGSANDEFLDGDETNDLFADDTSLPAQSHKAPESHQKSTGLALPGKSALALPGYSYPSQNVHNFQHTSPASTSMSPQSFQSDDFSPEASPEPASEEDEFAGLDDLERTQRMLMNHSKRRQAGERVSDLDIHVSPAEFYNFFPGYEASQNPRFIEFFPQRPVSYRGKLPSKPPKALPVTKLFLDVMPDQERSFRNVASGRQTQDAAFDGNIVYLKRNTAIDDESDDDLALSTSGDDETIGGVTVADLAMICEDWDMSTIDSVTDFGGQASLMEGEWATEEERRTKKKRRVNVLDADVASGMDAWPSLQDPERAVARLARRVTLDLNDPGLLIDEHAPQNTRQINHVSGGIRQDAALTRDLAKRYNISNDEAYDLLKENHQHKVRSTLGNSTVEHSLPAIKLQYPFYKVAMDAKGKRSFHRPSLHFNWWEERERDRKEYKFGRLRTIKRKERRGREIKELFATSDSLALNDNSSMLLLEYSEEAPIMLSNFGMGNKLINFYRKRNADDQERPKREVGETQVLLTQDKSPFANFGHVDHGEVVPTLQNGLYRAPVFPHSSKPTDFLIGVSTTQAFQSTMYLRNIENLHTVGQQLPSAEVPGQHSRRVTDAAKKRLKALAYRIYHKAQDPTRRDKVLDNATLMKHLKGHDMPQTRSKMREFMKYERNARNEGGVWVPGPGQVVPDVETLRTYVKAEEVCLLDATQVGVQRLNDLGLGSKDDEDKDPDENANIEEQLAPWTATKTFIAATQGKAMLKLYGEGDPTGRGEAFSFVKTSMKGGFNTMGESVEDKLDAKKRRENGGHTYNVAKQQKAYDDSIRRIWEKQKSSLSSNIEISDDEIDDEPIQEAQTYGRAPTPRSSFVGTPARHGDDETGTQFSRASGDRSIGRVLHIVRPPTQNSYGETVERSDEIRNPKVIKEYVRRKNEKKLASVDIYNYQSKGDKVLDALVVRAMNEEKNRIEKNVERRQARERGKGKGSIATSGTAGSPPATDAGSPAQSDIEASIANGAASSTTATPQKGRGRNKDGTARKCANCGQVGHIKTNRKSVAHFSCLICGLKEKLDGRTTQPATVLGRAKGGGKTRVDSAEPKSTGAWSTSSSFGAEAMPTFTL</sequence>
<feature type="region of interest" description="Disordered" evidence="4">
    <location>
        <begin position="101"/>
        <end position="140"/>
    </location>
</feature>
<feature type="compositionally biased region" description="Acidic residues" evidence="4">
    <location>
        <begin position="104"/>
        <end position="116"/>
    </location>
</feature>
<dbReference type="GO" id="GO:0004402">
    <property type="term" value="F:histone acetyltransferase activity"/>
    <property type="evidence" value="ECO:0007669"/>
    <property type="project" value="InterPro"/>
</dbReference>
<dbReference type="EMBL" id="JAVRRL010000004">
    <property type="protein sequence ID" value="KAK5117568.1"/>
    <property type="molecule type" value="Genomic_DNA"/>
</dbReference>
<evidence type="ECO:0000256" key="1">
    <source>
        <dbReference type="ARBA" id="ARBA00004123"/>
    </source>
</evidence>
<gene>
    <name evidence="6" type="ORF">LTR62_004990</name>
</gene>
<evidence type="ECO:0000256" key="4">
    <source>
        <dbReference type="SAM" id="MobiDB-lite"/>
    </source>
</evidence>
<dbReference type="PROSITE" id="PS50114">
    <property type="entry name" value="GATA_ZN_FINGER_2"/>
    <property type="match status" value="1"/>
</dbReference>
<dbReference type="PANTHER" id="PTHR13900">
    <property type="entry name" value="TRANSCRIPTION INITIATION FACTOR TFIID"/>
    <property type="match status" value="1"/>
</dbReference>
<evidence type="ECO:0000313" key="7">
    <source>
        <dbReference type="Proteomes" id="UP001310890"/>
    </source>
</evidence>
<dbReference type="InterPro" id="IPR000679">
    <property type="entry name" value="Znf_GATA"/>
</dbReference>
<accession>A0AAN7THN3</accession>
<evidence type="ECO:0000256" key="3">
    <source>
        <dbReference type="PROSITE-ProRule" id="PRU00094"/>
    </source>
</evidence>
<dbReference type="GO" id="GO:0008270">
    <property type="term" value="F:zinc ion binding"/>
    <property type="evidence" value="ECO:0007669"/>
    <property type="project" value="UniProtKB-KW"/>
</dbReference>
<feature type="region of interest" description="Disordered" evidence="4">
    <location>
        <begin position="157"/>
        <end position="198"/>
    </location>
</feature>
<name>A0AAN7THN3_9PEZI</name>
<dbReference type="InterPro" id="IPR040240">
    <property type="entry name" value="TAF1"/>
</dbReference>
<dbReference type="GO" id="GO:0017025">
    <property type="term" value="F:TBP-class protein binding"/>
    <property type="evidence" value="ECO:0007669"/>
    <property type="project" value="InterPro"/>
</dbReference>
<evidence type="ECO:0000259" key="5">
    <source>
        <dbReference type="PROSITE" id="PS50114"/>
    </source>
</evidence>
<feature type="region of interest" description="Disordered" evidence="4">
    <location>
        <begin position="1053"/>
        <end position="1124"/>
    </location>
</feature>
<feature type="region of interest" description="Disordered" evidence="4">
    <location>
        <begin position="941"/>
        <end position="977"/>
    </location>
</feature>
<keyword evidence="3" id="KW-0862">Zinc</keyword>
<dbReference type="PANTHER" id="PTHR13900:SF0">
    <property type="entry name" value="TRANSCRIPTION INITIATION FACTOR TFIID SUBUNIT 1"/>
    <property type="match status" value="1"/>
</dbReference>
<dbReference type="InterPro" id="IPR022591">
    <property type="entry name" value="TAF1_HAT_dom"/>
</dbReference>
<feature type="region of interest" description="Disordered" evidence="4">
    <location>
        <begin position="46"/>
        <end position="79"/>
    </location>
</feature>